<evidence type="ECO:0000256" key="3">
    <source>
        <dbReference type="ARBA" id="ARBA00022475"/>
    </source>
</evidence>
<feature type="transmembrane region" description="Helical" evidence="9">
    <location>
        <begin position="248"/>
        <end position="269"/>
    </location>
</feature>
<dbReference type="InterPro" id="IPR018456">
    <property type="entry name" value="PTR2_symporter_CS"/>
</dbReference>
<dbReference type="RefSeq" id="WP_093289423.1">
    <property type="nucleotide sequence ID" value="NZ_FOFS01000018.1"/>
</dbReference>
<dbReference type="PANTHER" id="PTHR23517">
    <property type="entry name" value="RESISTANCE PROTEIN MDTM, PUTATIVE-RELATED-RELATED"/>
    <property type="match status" value="1"/>
</dbReference>
<feature type="transmembrane region" description="Helical" evidence="9">
    <location>
        <begin position="336"/>
        <end position="355"/>
    </location>
</feature>
<feature type="transmembrane region" description="Helical" evidence="9">
    <location>
        <begin position="401"/>
        <end position="423"/>
    </location>
</feature>
<gene>
    <name evidence="11" type="ORF">SAMN04488038_11825</name>
</gene>
<dbReference type="AlphaFoldDB" id="A0A1H9M0J8"/>
<dbReference type="InterPro" id="IPR005279">
    <property type="entry name" value="Dipep/tripep_permease"/>
</dbReference>
<evidence type="ECO:0000256" key="1">
    <source>
        <dbReference type="ARBA" id="ARBA00004651"/>
    </source>
</evidence>
<name>A0A1H9M0J8_9GAMM</name>
<dbReference type="SUPFAM" id="SSF103473">
    <property type="entry name" value="MFS general substrate transporter"/>
    <property type="match status" value="2"/>
</dbReference>
<dbReference type="Proteomes" id="UP000199233">
    <property type="component" value="Unassembled WGS sequence"/>
</dbReference>
<dbReference type="PROSITE" id="PS01022">
    <property type="entry name" value="PTR2_1"/>
    <property type="match status" value="1"/>
</dbReference>
<evidence type="ECO:0000256" key="4">
    <source>
        <dbReference type="ARBA" id="ARBA00022692"/>
    </source>
</evidence>
<keyword evidence="4 8" id="KW-0812">Transmembrane</keyword>
<feature type="transmembrane region" description="Helical" evidence="9">
    <location>
        <begin position="367"/>
        <end position="389"/>
    </location>
</feature>
<evidence type="ECO:0000259" key="10">
    <source>
        <dbReference type="PROSITE" id="PS50850"/>
    </source>
</evidence>
<organism evidence="11 12">
    <name type="scientific">Solimonas aquatica</name>
    <dbReference type="NCBI Taxonomy" id="489703"/>
    <lineage>
        <taxon>Bacteria</taxon>
        <taxon>Pseudomonadati</taxon>
        <taxon>Pseudomonadota</taxon>
        <taxon>Gammaproteobacteria</taxon>
        <taxon>Nevskiales</taxon>
        <taxon>Nevskiaceae</taxon>
        <taxon>Solimonas</taxon>
    </lineage>
</organism>
<dbReference type="Gene3D" id="1.20.1250.20">
    <property type="entry name" value="MFS general substrate transporter like domains"/>
    <property type="match status" value="1"/>
</dbReference>
<dbReference type="GO" id="GO:0005886">
    <property type="term" value="C:plasma membrane"/>
    <property type="evidence" value="ECO:0007669"/>
    <property type="project" value="UniProtKB-SubCell"/>
</dbReference>
<feature type="transmembrane region" description="Helical" evidence="9">
    <location>
        <begin position="281"/>
        <end position="298"/>
    </location>
</feature>
<dbReference type="OrthoDB" id="5351355at2"/>
<dbReference type="InterPro" id="IPR050171">
    <property type="entry name" value="MFS_Transporters"/>
</dbReference>
<evidence type="ECO:0000256" key="6">
    <source>
        <dbReference type="ARBA" id="ARBA00022989"/>
    </source>
</evidence>
<evidence type="ECO:0000256" key="9">
    <source>
        <dbReference type="SAM" id="Phobius"/>
    </source>
</evidence>
<feature type="transmembrane region" description="Helical" evidence="9">
    <location>
        <begin position="221"/>
        <end position="242"/>
    </location>
</feature>
<evidence type="ECO:0000256" key="8">
    <source>
        <dbReference type="RuleBase" id="RU003755"/>
    </source>
</evidence>
<protein>
    <submittedName>
        <fullName evidence="11">Proton-dependent oligopeptide transporter, POT family</fullName>
    </submittedName>
</protein>
<reference evidence="11 12" key="1">
    <citation type="submission" date="2016-10" db="EMBL/GenBank/DDBJ databases">
        <authorList>
            <person name="de Groot N.N."/>
        </authorList>
    </citation>
    <scope>NUCLEOTIDE SEQUENCE [LARGE SCALE GENOMIC DNA]</scope>
    <source>
        <strain evidence="11 12">DSM 25927</strain>
    </source>
</reference>
<comment type="similarity">
    <text evidence="8">Belongs to the major facilitator superfamily. Proton-dependent oligopeptide transporter (POT/PTR) (TC 2.A.17) family.</text>
</comment>
<feature type="transmembrane region" description="Helical" evidence="9">
    <location>
        <begin position="57"/>
        <end position="78"/>
    </location>
</feature>
<keyword evidence="12" id="KW-1185">Reference proteome</keyword>
<comment type="subcellular location">
    <subcellularLocation>
        <location evidence="1">Cell membrane</location>
        <topology evidence="1">Multi-pass membrane protein</topology>
    </subcellularLocation>
    <subcellularLocation>
        <location evidence="8">Membrane</location>
        <topology evidence="8">Multi-pass membrane protein</topology>
    </subcellularLocation>
</comment>
<dbReference type="STRING" id="489703.SAMN04488038_11825"/>
<dbReference type="CDD" id="cd17346">
    <property type="entry name" value="MFS_DtpA_like"/>
    <property type="match status" value="1"/>
</dbReference>
<sequence>MSTQTWLGHPRGLATLFFTEMFERFTYYGMRAILVLFLIAPPTGLNPGFGVDRESAGAIYGLYTGAVYLFCLPGGWIADRLLGARRAVFYGGMLIALGNFLLAVPAGADLFYLGLAVITAGVGLLKPNISAVVGALYEDQPAARRDAGFSIFYMGINIGAFLSPFIVGTAGEGWSWRLGFALSGLFMLLGVIQFRYTERYLGEAGRISVADPAQRARDLRLLALGAGLIALPLLLLFSGVLAVPVTRLAQLAGSAMVALAVAYFGYVLIFAPLSRVERGRVAVIAVFFICAALFWAGYEQAATTLNLFTEDYTDRSLFGSYFPAGMHPTSWYQSAQPIYIILFSPFFAWLWVALAKRNLNPSAPAKFALGLLQLGLGFAVMVAAAELVINSGGRVGPSWILFTYLLQTTGELCLSPVGLSNVTRLSPPRYVGQMMGTWFLGSAVGNVAAGLIGGEVGGGSVEQMPAQFLHMTLVGVGAGVLMLLAVPLLRRLSAEQAPARA</sequence>
<keyword evidence="3" id="KW-1003">Cell membrane</keyword>
<dbReference type="PROSITE" id="PS50850">
    <property type="entry name" value="MFS"/>
    <property type="match status" value="1"/>
</dbReference>
<dbReference type="InterPro" id="IPR000109">
    <property type="entry name" value="POT_fam"/>
</dbReference>
<evidence type="ECO:0000313" key="12">
    <source>
        <dbReference type="Proteomes" id="UP000199233"/>
    </source>
</evidence>
<dbReference type="PANTHER" id="PTHR23517:SF15">
    <property type="entry name" value="PROTON-DEPENDENT OLIGOPEPTIDE FAMILY TRANSPORT PROTEIN"/>
    <property type="match status" value="1"/>
</dbReference>
<evidence type="ECO:0000256" key="2">
    <source>
        <dbReference type="ARBA" id="ARBA00022448"/>
    </source>
</evidence>
<dbReference type="InterPro" id="IPR020846">
    <property type="entry name" value="MFS_dom"/>
</dbReference>
<feature type="domain" description="Major facilitator superfamily (MFS) profile" evidence="10">
    <location>
        <begin position="12"/>
        <end position="490"/>
    </location>
</feature>
<dbReference type="NCBIfam" id="TIGR00924">
    <property type="entry name" value="yjdL_sub1_fam"/>
    <property type="match status" value="1"/>
</dbReference>
<feature type="transmembrane region" description="Helical" evidence="9">
    <location>
        <begin position="25"/>
        <end position="45"/>
    </location>
</feature>
<feature type="transmembrane region" description="Helical" evidence="9">
    <location>
        <begin position="87"/>
        <end position="104"/>
    </location>
</feature>
<feature type="transmembrane region" description="Helical" evidence="9">
    <location>
        <begin position="149"/>
        <end position="168"/>
    </location>
</feature>
<accession>A0A1H9M0J8</accession>
<keyword evidence="5" id="KW-0571">Peptide transport</keyword>
<feature type="transmembrane region" description="Helical" evidence="9">
    <location>
        <begin position="110"/>
        <end position="137"/>
    </location>
</feature>
<dbReference type="GO" id="GO:1904680">
    <property type="term" value="F:peptide transmembrane transporter activity"/>
    <property type="evidence" value="ECO:0007669"/>
    <property type="project" value="InterPro"/>
</dbReference>
<evidence type="ECO:0000256" key="5">
    <source>
        <dbReference type="ARBA" id="ARBA00022856"/>
    </source>
</evidence>
<proteinExistence type="inferred from homology"/>
<dbReference type="InterPro" id="IPR036259">
    <property type="entry name" value="MFS_trans_sf"/>
</dbReference>
<dbReference type="GO" id="GO:0006857">
    <property type="term" value="P:oligopeptide transport"/>
    <property type="evidence" value="ECO:0007669"/>
    <property type="project" value="InterPro"/>
</dbReference>
<feature type="transmembrane region" description="Helical" evidence="9">
    <location>
        <begin position="435"/>
        <end position="456"/>
    </location>
</feature>
<keyword evidence="5" id="KW-0653">Protein transport</keyword>
<dbReference type="EMBL" id="FOFS01000018">
    <property type="protein sequence ID" value="SER17198.1"/>
    <property type="molecule type" value="Genomic_DNA"/>
</dbReference>
<feature type="transmembrane region" description="Helical" evidence="9">
    <location>
        <begin position="468"/>
        <end position="489"/>
    </location>
</feature>
<evidence type="ECO:0000313" key="11">
    <source>
        <dbReference type="EMBL" id="SER17198.1"/>
    </source>
</evidence>
<evidence type="ECO:0000256" key="7">
    <source>
        <dbReference type="ARBA" id="ARBA00023136"/>
    </source>
</evidence>
<keyword evidence="2 8" id="KW-0813">Transport</keyword>
<keyword evidence="6 9" id="KW-1133">Transmembrane helix</keyword>
<feature type="transmembrane region" description="Helical" evidence="9">
    <location>
        <begin position="174"/>
        <end position="192"/>
    </location>
</feature>
<keyword evidence="7 9" id="KW-0472">Membrane</keyword>
<dbReference type="PROSITE" id="PS01023">
    <property type="entry name" value="PTR2_2"/>
    <property type="match status" value="1"/>
</dbReference>
<dbReference type="Pfam" id="PF00854">
    <property type="entry name" value="PTR2"/>
    <property type="match status" value="1"/>
</dbReference>